<comment type="caution">
    <text evidence="5">The sequence shown here is derived from an EMBL/GenBank/DDBJ whole genome shotgun (WGS) entry which is preliminary data.</text>
</comment>
<evidence type="ECO:0000313" key="5">
    <source>
        <dbReference type="EMBL" id="KAJ2781573.1"/>
    </source>
</evidence>
<dbReference type="PANTHER" id="PTHR12940:SF0">
    <property type="entry name" value="SPLICING FACTOR ESS-2 HOMOLOG"/>
    <property type="match status" value="1"/>
</dbReference>
<dbReference type="Proteomes" id="UP001140217">
    <property type="component" value="Unassembled WGS sequence"/>
</dbReference>
<dbReference type="AlphaFoldDB" id="A0A9W8LIN0"/>
<dbReference type="PANTHER" id="PTHR12940">
    <property type="entry name" value="ES-2 PROTEIN - RELATED"/>
    <property type="match status" value="1"/>
</dbReference>
<sequence>MSVERRTGRGKRRQEAKTSTAVVLEEDRFRAAVDALVERDFFPGLQRLQAESQGGPVERADVPEAAEGATLDGFLRTHVGEDYASFSRLLRDENQRREAARARALAGGQQQRQQQRRGPLLLSSARPRNALMFAPSGIEPADDAAAAAAGRRIVHSNTRMPEGDASGGDADDAASVASEASTAGYRTPVINGYRMVDPVGLREERRFRIQEASPREVAAQRLGRRRRRHGEQPRAGHSSGTPARAALLSPAAQRLLGRSSSGRSAAPEAPGDDSLRRAYNSPYTRRPG</sequence>
<keyword evidence="3" id="KW-0539">Nucleus</keyword>
<feature type="compositionally biased region" description="Low complexity" evidence="4">
    <location>
        <begin position="254"/>
        <end position="264"/>
    </location>
</feature>
<evidence type="ECO:0000313" key="6">
    <source>
        <dbReference type="Proteomes" id="UP001140217"/>
    </source>
</evidence>
<evidence type="ECO:0000256" key="3">
    <source>
        <dbReference type="ARBA" id="ARBA00023242"/>
    </source>
</evidence>
<accession>A0A9W8LIN0</accession>
<evidence type="ECO:0000256" key="4">
    <source>
        <dbReference type="SAM" id="MobiDB-lite"/>
    </source>
</evidence>
<keyword evidence="6" id="KW-1185">Reference proteome</keyword>
<feature type="compositionally biased region" description="Low complexity" evidence="4">
    <location>
        <begin position="163"/>
        <end position="180"/>
    </location>
</feature>
<dbReference type="EMBL" id="JANBUL010000100">
    <property type="protein sequence ID" value="KAJ2781573.1"/>
    <property type="molecule type" value="Genomic_DNA"/>
</dbReference>
<evidence type="ECO:0000256" key="1">
    <source>
        <dbReference type="ARBA" id="ARBA00004123"/>
    </source>
</evidence>
<protein>
    <submittedName>
        <fullName evidence="5">Uncharacterized protein</fullName>
    </submittedName>
</protein>
<reference evidence="5" key="1">
    <citation type="submission" date="2022-07" db="EMBL/GenBank/DDBJ databases">
        <title>Phylogenomic reconstructions and comparative analyses of Kickxellomycotina fungi.</title>
        <authorList>
            <person name="Reynolds N.K."/>
            <person name="Stajich J.E."/>
            <person name="Barry K."/>
            <person name="Grigoriev I.V."/>
            <person name="Crous P."/>
            <person name="Smith M.E."/>
        </authorList>
    </citation>
    <scope>NUCLEOTIDE SEQUENCE</scope>
    <source>
        <strain evidence="5">NBRC 105414</strain>
    </source>
</reference>
<feature type="region of interest" description="Disordered" evidence="4">
    <location>
        <begin position="1"/>
        <end position="20"/>
    </location>
</feature>
<comment type="similarity">
    <text evidence="2">Belongs to the ESS2 family.</text>
</comment>
<name>A0A9W8LIN0_9FUNG</name>
<evidence type="ECO:0000256" key="2">
    <source>
        <dbReference type="ARBA" id="ARBA00009072"/>
    </source>
</evidence>
<dbReference type="GO" id="GO:0071013">
    <property type="term" value="C:catalytic step 2 spliceosome"/>
    <property type="evidence" value="ECO:0007669"/>
    <property type="project" value="TreeGrafter"/>
</dbReference>
<feature type="compositionally biased region" description="Low complexity" evidence="4">
    <location>
        <begin position="102"/>
        <end position="118"/>
    </location>
</feature>
<dbReference type="Pfam" id="PF09751">
    <property type="entry name" value="Es2"/>
    <property type="match status" value="2"/>
</dbReference>
<organism evidence="5 6">
    <name type="scientific">Coemansia javaensis</name>
    <dbReference type="NCBI Taxonomy" id="2761396"/>
    <lineage>
        <taxon>Eukaryota</taxon>
        <taxon>Fungi</taxon>
        <taxon>Fungi incertae sedis</taxon>
        <taxon>Zoopagomycota</taxon>
        <taxon>Kickxellomycotina</taxon>
        <taxon>Kickxellomycetes</taxon>
        <taxon>Kickxellales</taxon>
        <taxon>Kickxellaceae</taxon>
        <taxon>Coemansia</taxon>
    </lineage>
</organism>
<feature type="region of interest" description="Disordered" evidence="4">
    <location>
        <begin position="156"/>
        <end position="180"/>
    </location>
</feature>
<feature type="region of interest" description="Disordered" evidence="4">
    <location>
        <begin position="102"/>
        <end position="122"/>
    </location>
</feature>
<gene>
    <name evidence="5" type="ORF">H4R18_002805</name>
</gene>
<proteinExistence type="inferred from homology"/>
<feature type="region of interest" description="Disordered" evidence="4">
    <location>
        <begin position="212"/>
        <end position="288"/>
    </location>
</feature>
<dbReference type="OrthoDB" id="19679at2759"/>
<comment type="subcellular location">
    <subcellularLocation>
        <location evidence="1">Nucleus</location>
    </subcellularLocation>
</comment>
<dbReference type="InterPro" id="IPR019148">
    <property type="entry name" value="Nuclear_protein_DGCR14_ESS-2"/>
</dbReference>